<protein>
    <recommendedName>
        <fullName evidence="4">HTH cro/C1-type domain-containing protein</fullName>
    </recommendedName>
</protein>
<evidence type="ECO:0000256" key="1">
    <source>
        <dbReference type="SAM" id="MobiDB-lite"/>
    </source>
</evidence>
<gene>
    <name evidence="2" type="ORF">ACFSJ0_53840</name>
</gene>
<evidence type="ECO:0000313" key="3">
    <source>
        <dbReference type="Proteomes" id="UP001597097"/>
    </source>
</evidence>
<name>A0ABW4GT30_9ACTN</name>
<comment type="caution">
    <text evidence="2">The sequence shown here is derived from an EMBL/GenBank/DDBJ whole genome shotgun (WGS) entry which is preliminary data.</text>
</comment>
<proteinExistence type="predicted"/>
<organism evidence="2 3">
    <name type="scientific">Nonomuraea guangzhouensis</name>
    <dbReference type="NCBI Taxonomy" id="1291555"/>
    <lineage>
        <taxon>Bacteria</taxon>
        <taxon>Bacillati</taxon>
        <taxon>Actinomycetota</taxon>
        <taxon>Actinomycetes</taxon>
        <taxon>Streptosporangiales</taxon>
        <taxon>Streptosporangiaceae</taxon>
        <taxon>Nonomuraea</taxon>
    </lineage>
</organism>
<evidence type="ECO:0008006" key="4">
    <source>
        <dbReference type="Google" id="ProtNLM"/>
    </source>
</evidence>
<reference evidence="3" key="1">
    <citation type="journal article" date="2019" name="Int. J. Syst. Evol. Microbiol.">
        <title>The Global Catalogue of Microorganisms (GCM) 10K type strain sequencing project: providing services to taxonomists for standard genome sequencing and annotation.</title>
        <authorList>
            <consortium name="The Broad Institute Genomics Platform"/>
            <consortium name="The Broad Institute Genome Sequencing Center for Infectious Disease"/>
            <person name="Wu L."/>
            <person name="Ma J."/>
        </authorList>
    </citation>
    <scope>NUCLEOTIDE SEQUENCE [LARGE SCALE GENOMIC DNA]</scope>
    <source>
        <strain evidence="3">CGMCC 1.15399</strain>
    </source>
</reference>
<dbReference type="Proteomes" id="UP001597097">
    <property type="component" value="Unassembled WGS sequence"/>
</dbReference>
<dbReference type="RefSeq" id="WP_219537648.1">
    <property type="nucleotide sequence ID" value="NZ_JAHKRM010000039.1"/>
</dbReference>
<evidence type="ECO:0000313" key="2">
    <source>
        <dbReference type="EMBL" id="MFD1546008.1"/>
    </source>
</evidence>
<feature type="region of interest" description="Disordered" evidence="1">
    <location>
        <begin position="219"/>
        <end position="247"/>
    </location>
</feature>
<dbReference type="EMBL" id="JBHUCM010000053">
    <property type="protein sequence ID" value="MFD1546008.1"/>
    <property type="molecule type" value="Genomic_DNA"/>
</dbReference>
<keyword evidence="3" id="KW-1185">Reference proteome</keyword>
<accession>A0ABW4GT30</accession>
<sequence length="247" mass="26565">MTSPTVYTLDLALIESRAAELGWDDAVFVAEIGIHLRDLHRVLRPDRVTLAWLCEIAESLGLHPADLIVAVPNALSEHPADADVLEALLAPRSRPRPVSVETLSIVLRWPVDRVVTAVDTLTRRLQKTPFALLREQDGYLIASRFPSPYATSALSAVRARANPLTVEDCVPLLTLLHQVSMSMPHDDQPPAAPAVDPAISCSLHPDLLFALLLTDAPAPCGPPEPGPATATAELPEGSQHGRAGRPL</sequence>